<evidence type="ECO:0000313" key="1">
    <source>
        <dbReference type="EMBL" id="AWI55436.1"/>
    </source>
</evidence>
<sequence length="252" mass="26707">MSRLLSELRRLYGLDAGPASATTPALIDAEGRTRTLVIELARPADWSALARLWEGLQADLDWPAPSIAINGRDGFQLWVSLAEPVTAAQAGALLAALVARYLADVPAQRVAQWPGRAESGVAWRHVDLVPREHPGGQWSAFVSPGLAPVFADTPWLDIPPGEDGQADLLSGLKSVGGEQLREAVASLGGERREDAAAQAVQPAGSPDRAPAASGPQSEPHRFLLQVMNDERVDMALRIEAAKALLPYAANGV</sequence>
<geneLocation type="plasmid" evidence="2">
    <name>ptb101</name>
</geneLocation>
<proteinExistence type="predicted"/>
<dbReference type="EMBL" id="CP029211">
    <property type="protein sequence ID" value="AWI55436.1"/>
    <property type="molecule type" value="Genomic_DNA"/>
</dbReference>
<gene>
    <name evidence="1" type="ORF">DEH84_17745</name>
</gene>
<organism evidence="1 2">
    <name type="scientific">Aquabacterium olei</name>
    <dbReference type="NCBI Taxonomy" id="1296669"/>
    <lineage>
        <taxon>Bacteria</taxon>
        <taxon>Pseudomonadati</taxon>
        <taxon>Pseudomonadota</taxon>
        <taxon>Betaproteobacteria</taxon>
        <taxon>Burkholderiales</taxon>
        <taxon>Aquabacterium</taxon>
    </lineage>
</organism>
<dbReference type="OrthoDB" id="8756642at2"/>
<dbReference type="AlphaFoldDB" id="A0A2U8FYZ0"/>
<evidence type="ECO:0000313" key="2">
    <source>
        <dbReference type="Proteomes" id="UP000244892"/>
    </source>
</evidence>
<keyword evidence="2" id="KW-1185">Reference proteome</keyword>
<reference evidence="1 2" key="1">
    <citation type="submission" date="2018-05" db="EMBL/GenBank/DDBJ databases">
        <title>complete genome sequence of Aquabacterium olei NBRC 110486.</title>
        <authorList>
            <person name="Tang B."/>
            <person name="Chang J."/>
            <person name="Zhang L."/>
            <person name="Yang H."/>
        </authorList>
    </citation>
    <scope>NUCLEOTIDE SEQUENCE [LARGE SCALE GENOMIC DNA]</scope>
    <source>
        <strain evidence="1 2">NBRC 110486</strain>
        <plasmid evidence="2">Plasmid ptb101</plasmid>
    </source>
</reference>
<keyword evidence="1" id="KW-0614">Plasmid</keyword>
<protein>
    <submittedName>
        <fullName evidence="1">Uncharacterized protein</fullName>
    </submittedName>
</protein>
<dbReference type="KEGG" id="aon:DEH84_17745"/>
<name>A0A2U8FYZ0_9BURK</name>
<dbReference type="Proteomes" id="UP000244892">
    <property type="component" value="Plasmid pTB101"/>
</dbReference>
<dbReference type="RefSeq" id="WP_109038549.1">
    <property type="nucleotide sequence ID" value="NZ_CP029211.1"/>
</dbReference>
<accession>A0A2U8FYZ0</accession>